<proteinExistence type="inferred from homology"/>
<feature type="transmembrane region" description="Helical" evidence="6">
    <location>
        <begin position="154"/>
        <end position="174"/>
    </location>
</feature>
<dbReference type="STRING" id="313367.JSE7799_03837"/>
<comment type="similarity">
    <text evidence="2">Belongs to the EamA transporter family.</text>
</comment>
<keyword evidence="4 6" id="KW-1133">Transmembrane helix</keyword>
<feature type="transmembrane region" description="Helical" evidence="6">
    <location>
        <begin position="33"/>
        <end position="54"/>
    </location>
</feature>
<dbReference type="EMBL" id="CYPR01000253">
    <property type="protein sequence ID" value="CUH41094.1"/>
    <property type="molecule type" value="Genomic_DNA"/>
</dbReference>
<dbReference type="SUPFAM" id="SSF103481">
    <property type="entry name" value="Multidrug resistance efflux transporter EmrE"/>
    <property type="match status" value="2"/>
</dbReference>
<dbReference type="InterPro" id="IPR050638">
    <property type="entry name" value="AA-Vitamin_Transporters"/>
</dbReference>
<feature type="transmembrane region" description="Helical" evidence="6">
    <location>
        <begin position="60"/>
        <end position="80"/>
    </location>
</feature>
<protein>
    <submittedName>
        <fullName evidence="8">Putative inner membrane transporter YedA</fullName>
    </submittedName>
</protein>
<dbReference type="PANTHER" id="PTHR32322:SF2">
    <property type="entry name" value="EAMA DOMAIN-CONTAINING PROTEIN"/>
    <property type="match status" value="1"/>
</dbReference>
<accession>A0A0M7BGX2</accession>
<keyword evidence="5 6" id="KW-0472">Membrane</keyword>
<feature type="transmembrane region" description="Helical" evidence="6">
    <location>
        <begin position="180"/>
        <end position="199"/>
    </location>
</feature>
<reference evidence="8 9" key="1">
    <citation type="submission" date="2015-09" db="EMBL/GenBank/DDBJ databases">
        <authorList>
            <person name="Jackson K.R."/>
            <person name="Lunt B.L."/>
            <person name="Fisher J.N.B."/>
            <person name="Gardner A.V."/>
            <person name="Bailey M.E."/>
            <person name="Deus L.M."/>
            <person name="Earl A.S."/>
            <person name="Gibby P.D."/>
            <person name="Hartmann K.A."/>
            <person name="Liu J.E."/>
            <person name="Manci A.M."/>
            <person name="Nielsen D.A."/>
            <person name="Solomon M.B."/>
            <person name="Breakwell D.P."/>
            <person name="Burnett S.H."/>
            <person name="Grose J.H."/>
        </authorList>
    </citation>
    <scope>NUCLEOTIDE SEQUENCE [LARGE SCALE GENOMIC DNA]</scope>
    <source>
        <strain evidence="8 9">CECT 7799</strain>
    </source>
</reference>
<evidence type="ECO:0000256" key="3">
    <source>
        <dbReference type="ARBA" id="ARBA00022692"/>
    </source>
</evidence>
<keyword evidence="3 6" id="KW-0812">Transmembrane</keyword>
<evidence type="ECO:0000256" key="2">
    <source>
        <dbReference type="ARBA" id="ARBA00007362"/>
    </source>
</evidence>
<feature type="transmembrane region" description="Helical" evidence="6">
    <location>
        <begin position="236"/>
        <end position="259"/>
    </location>
</feature>
<dbReference type="PANTHER" id="PTHR32322">
    <property type="entry name" value="INNER MEMBRANE TRANSPORTER"/>
    <property type="match status" value="1"/>
</dbReference>
<sequence>MAAPFPFPWPHASCARMATTFQPPVSRPTSGNYASIVALGLIWGGTFMVVAIALRGYGPVTVAAARTALGAVALLVLVAAMRRPLPAMSAALAGYVLVIGLLTTAMPFLLLSWGQQYVPSAFAGLSMAVLPLFVLPLAHVFVPGDRLTWRRAGGFALGLAGAMVLIGPGIGAAGSGDLVALGRLACLGATVCYALGSILTRLCPPIDGMWLSAATLGVGSVVLVPAMLAFEGVPGAAAPGVMGAIVFLGLLPTAFAALLRVQVIRSAGPSFMTLVNYQVPVWSMAFGALVLGEALPGRFYAALALIACGLLVSQSERRGA</sequence>
<feature type="transmembrane region" description="Helical" evidence="6">
    <location>
        <begin position="92"/>
        <end position="114"/>
    </location>
</feature>
<evidence type="ECO:0000256" key="6">
    <source>
        <dbReference type="SAM" id="Phobius"/>
    </source>
</evidence>
<dbReference type="GO" id="GO:0016020">
    <property type="term" value="C:membrane"/>
    <property type="evidence" value="ECO:0007669"/>
    <property type="project" value="UniProtKB-SubCell"/>
</dbReference>
<dbReference type="AlphaFoldDB" id="A0A0M7BGX2"/>
<evidence type="ECO:0000256" key="5">
    <source>
        <dbReference type="ARBA" id="ARBA00023136"/>
    </source>
</evidence>
<feature type="domain" description="EamA" evidence="7">
    <location>
        <begin position="182"/>
        <end position="312"/>
    </location>
</feature>
<evidence type="ECO:0000259" key="7">
    <source>
        <dbReference type="Pfam" id="PF00892"/>
    </source>
</evidence>
<dbReference type="Pfam" id="PF00892">
    <property type="entry name" value="EamA"/>
    <property type="match status" value="2"/>
</dbReference>
<feature type="transmembrane region" description="Helical" evidence="6">
    <location>
        <begin position="120"/>
        <end position="142"/>
    </location>
</feature>
<organism evidence="8 9">
    <name type="scientific">Jannaschia seosinensis</name>
    <dbReference type="NCBI Taxonomy" id="313367"/>
    <lineage>
        <taxon>Bacteria</taxon>
        <taxon>Pseudomonadati</taxon>
        <taxon>Pseudomonadota</taxon>
        <taxon>Alphaproteobacteria</taxon>
        <taxon>Rhodobacterales</taxon>
        <taxon>Roseobacteraceae</taxon>
        <taxon>Jannaschia</taxon>
    </lineage>
</organism>
<evidence type="ECO:0000313" key="9">
    <source>
        <dbReference type="Proteomes" id="UP000049455"/>
    </source>
</evidence>
<evidence type="ECO:0000313" key="8">
    <source>
        <dbReference type="EMBL" id="CUH41094.1"/>
    </source>
</evidence>
<name>A0A0M7BGX2_9RHOB</name>
<evidence type="ECO:0000256" key="4">
    <source>
        <dbReference type="ARBA" id="ARBA00022989"/>
    </source>
</evidence>
<feature type="transmembrane region" description="Helical" evidence="6">
    <location>
        <begin position="211"/>
        <end position="230"/>
    </location>
</feature>
<evidence type="ECO:0000256" key="1">
    <source>
        <dbReference type="ARBA" id="ARBA00004141"/>
    </source>
</evidence>
<gene>
    <name evidence="8" type="primary">yedA</name>
    <name evidence="8" type="ORF">JSE7799_03837</name>
</gene>
<keyword evidence="9" id="KW-1185">Reference proteome</keyword>
<feature type="domain" description="EamA" evidence="7">
    <location>
        <begin position="36"/>
        <end position="166"/>
    </location>
</feature>
<feature type="transmembrane region" description="Helical" evidence="6">
    <location>
        <begin position="297"/>
        <end position="313"/>
    </location>
</feature>
<dbReference type="Proteomes" id="UP000049455">
    <property type="component" value="Unassembled WGS sequence"/>
</dbReference>
<comment type="subcellular location">
    <subcellularLocation>
        <location evidence="1">Membrane</location>
        <topology evidence="1">Multi-pass membrane protein</topology>
    </subcellularLocation>
</comment>
<dbReference type="InterPro" id="IPR037185">
    <property type="entry name" value="EmrE-like"/>
</dbReference>
<dbReference type="InterPro" id="IPR000620">
    <property type="entry name" value="EamA_dom"/>
</dbReference>